<feature type="chain" id="PRO_5009816573" description="Lipoprotein" evidence="1">
    <location>
        <begin position="25"/>
        <end position="116"/>
    </location>
</feature>
<dbReference type="OrthoDB" id="8641552at2"/>
<protein>
    <recommendedName>
        <fullName evidence="4">Lipoprotein</fullName>
    </recommendedName>
</protein>
<dbReference type="PROSITE" id="PS51257">
    <property type="entry name" value="PROKAR_LIPOPROTEIN"/>
    <property type="match status" value="1"/>
</dbReference>
<dbReference type="STRING" id="123899.SAMEA3906487_01890"/>
<evidence type="ECO:0000313" key="3">
    <source>
        <dbReference type="Proteomes" id="UP000076825"/>
    </source>
</evidence>
<feature type="signal peptide" evidence="1">
    <location>
        <begin position="1"/>
        <end position="24"/>
    </location>
</feature>
<dbReference type="GeneID" id="56590829"/>
<evidence type="ECO:0008006" key="4">
    <source>
        <dbReference type="Google" id="ProtNLM"/>
    </source>
</evidence>
<evidence type="ECO:0000313" key="2">
    <source>
        <dbReference type="EMBL" id="SAI69690.1"/>
    </source>
</evidence>
<organism evidence="2 3">
    <name type="scientific">Bordetella trematum</name>
    <dbReference type="NCBI Taxonomy" id="123899"/>
    <lineage>
        <taxon>Bacteria</taxon>
        <taxon>Pseudomonadati</taxon>
        <taxon>Pseudomonadota</taxon>
        <taxon>Betaproteobacteria</taxon>
        <taxon>Burkholderiales</taxon>
        <taxon>Alcaligenaceae</taxon>
        <taxon>Bordetella</taxon>
    </lineage>
</organism>
<keyword evidence="3" id="KW-1185">Reference proteome</keyword>
<dbReference type="eggNOG" id="ENOG503019C">
    <property type="taxonomic scope" value="Bacteria"/>
</dbReference>
<reference evidence="2 3" key="1">
    <citation type="submission" date="2016-04" db="EMBL/GenBank/DDBJ databases">
        <authorList>
            <consortium name="Pathogen Informatics"/>
        </authorList>
    </citation>
    <scope>NUCLEOTIDE SEQUENCE [LARGE SCALE GENOMIC DNA]</scope>
    <source>
        <strain evidence="2 3">H044680328</strain>
    </source>
</reference>
<proteinExistence type="predicted"/>
<dbReference type="Proteomes" id="UP000076825">
    <property type="component" value="Chromosome 1"/>
</dbReference>
<name>A0A157PGR9_9BORD</name>
<accession>A0A157PGR9</accession>
<dbReference type="RefSeq" id="WP_025513012.1">
    <property type="nucleotide sequence ID" value="NZ_CP016340.1"/>
</dbReference>
<dbReference type="KEGG" id="btrm:SAMEA390648701890"/>
<gene>
    <name evidence="2" type="ORF">SAMEA3906487_01890</name>
</gene>
<evidence type="ECO:0000256" key="1">
    <source>
        <dbReference type="SAM" id="SignalP"/>
    </source>
</evidence>
<dbReference type="AlphaFoldDB" id="A0A157PGR9"/>
<sequence length="116" mass="13234">MRFRFRRSAAAAAMALSLATPLLQGCATDAAADPRVVAAEMDQPFMDWSQGLVTQIRSDPSYSRIPLDTAAQRDEFLVWMHDAYRQRVTRQEFAAWINSRYPHHQHEAAFIVSRLP</sequence>
<dbReference type="EMBL" id="LT546645">
    <property type="protein sequence ID" value="SAI69690.1"/>
    <property type="molecule type" value="Genomic_DNA"/>
</dbReference>
<dbReference type="PATRIC" id="fig|123899.6.peg.1879"/>
<keyword evidence="1" id="KW-0732">Signal</keyword>